<comment type="function">
    <text evidence="14">A component of desmosome cell-cell junctions which are required for positive regulation of cellular adhesion. Involved in the interaction of plaque proteins and intermediate filaments mediating cell-cell adhesion.</text>
</comment>
<reference evidence="19 20" key="1">
    <citation type="submission" date="2020-02" db="EMBL/GenBank/DDBJ databases">
        <title>A chromosome-scale genome assembly of the black bullhead catfish (Ameiurus melas).</title>
        <authorList>
            <person name="Wen M."/>
            <person name="Zham M."/>
            <person name="Cabau C."/>
            <person name="Klopp C."/>
            <person name="Donnadieu C."/>
            <person name="Roques C."/>
            <person name="Bouchez O."/>
            <person name="Lampietro C."/>
            <person name="Jouanno E."/>
            <person name="Herpin A."/>
            <person name="Louis A."/>
            <person name="Berthelot C."/>
            <person name="Parey E."/>
            <person name="Roest-Crollius H."/>
            <person name="Braasch I."/>
            <person name="Postlethwait J."/>
            <person name="Robinson-Rechavi M."/>
            <person name="Echchiki A."/>
            <person name="Begum T."/>
            <person name="Montfort J."/>
            <person name="Schartl M."/>
            <person name="Bobe J."/>
            <person name="Guiguen Y."/>
        </authorList>
    </citation>
    <scope>NUCLEOTIDE SEQUENCE [LARGE SCALE GENOMIC DNA]</scope>
    <source>
        <strain evidence="19">M_S1</strain>
        <tissue evidence="19">Blood</tissue>
    </source>
</reference>
<keyword evidence="17" id="KW-0732">Signal</keyword>
<feature type="signal peptide" evidence="17">
    <location>
        <begin position="1"/>
        <end position="23"/>
    </location>
</feature>
<feature type="compositionally biased region" description="Basic and acidic residues" evidence="15">
    <location>
        <begin position="1048"/>
        <end position="1058"/>
    </location>
</feature>
<dbReference type="InterPro" id="IPR015919">
    <property type="entry name" value="Cadherin-like_sf"/>
</dbReference>
<protein>
    <recommendedName>
        <fullName evidence="18">Cadherin domain-containing protein</fullName>
    </recommendedName>
</protein>
<feature type="chain" id="PRO_5029564319" description="Cadherin domain-containing protein" evidence="17">
    <location>
        <begin position="24"/>
        <end position="1070"/>
    </location>
</feature>
<evidence type="ECO:0000256" key="6">
    <source>
        <dbReference type="ARBA" id="ARBA00022837"/>
    </source>
</evidence>
<dbReference type="InterPro" id="IPR002126">
    <property type="entry name" value="Cadherin-like_dom"/>
</dbReference>
<evidence type="ECO:0000256" key="11">
    <source>
        <dbReference type="ARBA" id="ARBA00023180"/>
    </source>
</evidence>
<name>A0A7J6B194_AMEME</name>
<evidence type="ECO:0000256" key="8">
    <source>
        <dbReference type="ARBA" id="ARBA00022949"/>
    </source>
</evidence>
<keyword evidence="11" id="KW-0325">Glycoprotein</keyword>
<dbReference type="FunFam" id="2.60.40.60:FF:000083">
    <property type="entry name" value="Desmoglein 1"/>
    <property type="match status" value="1"/>
</dbReference>
<dbReference type="PROSITE" id="PS00232">
    <property type="entry name" value="CADHERIN_1"/>
    <property type="match status" value="2"/>
</dbReference>
<dbReference type="PANTHER" id="PTHR24025">
    <property type="entry name" value="DESMOGLEIN FAMILY MEMBER"/>
    <property type="match status" value="1"/>
</dbReference>
<proteinExistence type="predicted"/>
<dbReference type="Pfam" id="PF01049">
    <property type="entry name" value="CADH_Y-type_LIR"/>
    <property type="match status" value="1"/>
</dbReference>
<evidence type="ECO:0000256" key="4">
    <source>
        <dbReference type="ARBA" id="ARBA00022723"/>
    </source>
</evidence>
<dbReference type="InterPro" id="IPR020894">
    <property type="entry name" value="Cadherin_CS"/>
</dbReference>
<dbReference type="PRINTS" id="PR01818">
    <property type="entry name" value="DESMOCADHERN"/>
</dbReference>
<dbReference type="InterPro" id="IPR009122">
    <property type="entry name" value="Desmosomal_cadherin"/>
</dbReference>
<evidence type="ECO:0000256" key="1">
    <source>
        <dbReference type="ARBA" id="ARBA00004568"/>
    </source>
</evidence>
<dbReference type="EMBL" id="JAAGNN010000005">
    <property type="protein sequence ID" value="KAF4088863.1"/>
    <property type="molecule type" value="Genomic_DNA"/>
</dbReference>
<keyword evidence="2" id="KW-1003">Cell membrane</keyword>
<evidence type="ECO:0000256" key="7">
    <source>
        <dbReference type="ARBA" id="ARBA00022889"/>
    </source>
</evidence>
<dbReference type="Pfam" id="PF00028">
    <property type="entry name" value="Cadherin"/>
    <property type="match status" value="2"/>
</dbReference>
<feature type="domain" description="Cadherin" evidence="18">
    <location>
        <begin position="373"/>
        <end position="484"/>
    </location>
</feature>
<sequence length="1070" mass="118328">MATFLNLCVLITACCSTAIWVDADEGEQKLLHRQKREWIIPPRKLFENVDYTEDEYIAKIRSDEETRTDIEYSLIGAAADEGLFTVGRKSGYVRIHGILDREKTASYELKGRATLRNLTLAERDLDLQIIVLDQNDNAPVFNIQMIGSVDELSDIGTHVIEISAIDADEPDTPRSQIVYSIVQQETAGAMMFRVVSLSGEIKVRLNTLDRETQDTYKLIVTGTDMKGDTSDTTNRPLTGTGTVTIHIRDVNDNVPILEKDYYEGSVEENTIHVEAIRIKALDEDEIHTENWEAVYTIVSGNEAGYFNITTDPKTNEGILMVTKELDYEQLKSVNLMVVVRNKAAYHKSVVIDRAKTYPIKINVLNVPEAPHFDPVVKVVSISEDRKTIDLKKVITTYTAKDSDTMLTATNVRYVKGEDLDRWLSINEQTAEIRLNKYPDRESKYLINGTYYAKILCITNEFLPKTATGTIAIQVEDFNDHCPILKSSVETLCYGNSVVYVTATDGDNFPNAEPFEFRLVTKDTKEKWISERVNDTTVILRSQEIPWPGHYTVGLEVRDQQGKFCEVQKLQVSVCTCTEEQVCRPERRSSTSTKLGASGVLVLLLGILFLLLIPLLLLLCDCGGAAASGKFQAFPFDQKQQLIVYHTEGQGEDKGVVLLTKKSMPVESGSGGTIAHGWKTHEDWEKYQWESEQEYLKYMAIFKSDTDRYGPYHKVPATGGHSEYFHSDIFSQTALSESYLSNYYAKKLQEKAQHEASTNHLLVSNYETCNSVTGSLEDICSHLHEENNLDFLDGLGPQFKRLAEISCGSEIRLEVSSTPMPPKTVSSSSQWGVKVEGAVAGVHSEAASVSASSSSSTTQITTTNYGENISSGGATSAATVGQTLFIQQPTVFLSSTPMYVVEQHHQPTLFLASGSMLGVQESNVVLVEKGGTNMAITAQSTFPRLGLQQADTRLLVDHGSGDTVMHSGFSGHSDHQGTVSGTFQVVESQRIESMEPVHVVQSSSHSSISQSQSMQARDQSGGGIMAFGNATVIPSAVSMSQQDVLNGGTHKEVREERVSVVKKSFQSSSTS</sequence>
<dbReference type="Gene3D" id="2.60.40.60">
    <property type="entry name" value="Cadherins"/>
    <property type="match status" value="5"/>
</dbReference>
<comment type="subcellular location">
    <subcellularLocation>
        <location evidence="1">Cell junction</location>
        <location evidence="1">Desmosome</location>
    </subcellularLocation>
    <subcellularLocation>
        <location evidence="13">Cell membrane</location>
        <topology evidence="13">Single-pass type I membrane protein</topology>
    </subcellularLocation>
</comment>
<dbReference type="GO" id="GO:0005509">
    <property type="term" value="F:calcium ion binding"/>
    <property type="evidence" value="ECO:0007669"/>
    <property type="project" value="UniProtKB-UniRule"/>
</dbReference>
<keyword evidence="6 12" id="KW-0106">Calcium</keyword>
<evidence type="ECO:0000256" key="16">
    <source>
        <dbReference type="SAM" id="Phobius"/>
    </source>
</evidence>
<dbReference type="GO" id="GO:0055113">
    <property type="term" value="P:epiboly involved in gastrulation with mouth forming second"/>
    <property type="evidence" value="ECO:0007669"/>
    <property type="project" value="UniProtKB-ARBA"/>
</dbReference>
<comment type="caution">
    <text evidence="19">The sequence shown here is derived from an EMBL/GenBank/DDBJ whole genome shotgun (WGS) entry which is preliminary data.</text>
</comment>
<dbReference type="GO" id="GO:0005886">
    <property type="term" value="C:plasma membrane"/>
    <property type="evidence" value="ECO:0007669"/>
    <property type="project" value="UniProtKB-SubCell"/>
</dbReference>
<dbReference type="PROSITE" id="PS50268">
    <property type="entry name" value="CADHERIN_2"/>
    <property type="match status" value="4"/>
</dbReference>
<keyword evidence="5" id="KW-0677">Repeat</keyword>
<dbReference type="GO" id="GO:0030057">
    <property type="term" value="C:desmosome"/>
    <property type="evidence" value="ECO:0007669"/>
    <property type="project" value="UniProtKB-SubCell"/>
</dbReference>
<dbReference type="FunFam" id="2.60.40.60:FF:000074">
    <property type="entry name" value="Desmoglein 4"/>
    <property type="match status" value="1"/>
</dbReference>
<evidence type="ECO:0000256" key="15">
    <source>
        <dbReference type="SAM" id="MobiDB-lite"/>
    </source>
</evidence>
<feature type="domain" description="Cadherin" evidence="18">
    <location>
        <begin position="258"/>
        <end position="372"/>
    </location>
</feature>
<accession>A0A7J6B194</accession>
<dbReference type="SUPFAM" id="SSF49313">
    <property type="entry name" value="Cadherin-like"/>
    <property type="match status" value="5"/>
</dbReference>
<dbReference type="Proteomes" id="UP000593565">
    <property type="component" value="Unassembled WGS sequence"/>
</dbReference>
<keyword evidence="7 13" id="KW-0130">Cell adhesion</keyword>
<evidence type="ECO:0000256" key="5">
    <source>
        <dbReference type="ARBA" id="ARBA00022737"/>
    </source>
</evidence>
<feature type="compositionally biased region" description="Low complexity" evidence="15">
    <location>
        <begin position="1060"/>
        <end position="1070"/>
    </location>
</feature>
<keyword evidence="20" id="KW-1185">Reference proteome</keyword>
<gene>
    <name evidence="19" type="ORF">AMELA_G00059550</name>
</gene>
<keyword evidence="10 16" id="KW-0472">Membrane</keyword>
<evidence type="ECO:0000256" key="2">
    <source>
        <dbReference type="ARBA" id="ARBA00022475"/>
    </source>
</evidence>
<keyword evidence="3 13" id="KW-0812">Transmembrane</keyword>
<dbReference type="PANTHER" id="PTHR24025:SF1">
    <property type="entry name" value="DESMOGLEIN-2"/>
    <property type="match status" value="1"/>
</dbReference>
<dbReference type="InterPro" id="IPR050971">
    <property type="entry name" value="Cadherin-domain_protein"/>
</dbReference>
<feature type="transmembrane region" description="Helical" evidence="16">
    <location>
        <begin position="594"/>
        <end position="619"/>
    </location>
</feature>
<evidence type="ECO:0000256" key="17">
    <source>
        <dbReference type="SAM" id="SignalP"/>
    </source>
</evidence>
<dbReference type="Gene3D" id="4.10.900.10">
    <property type="entry name" value="TCF3-CBD (Catenin binding domain)"/>
    <property type="match status" value="1"/>
</dbReference>
<feature type="domain" description="Cadherin" evidence="18">
    <location>
        <begin position="63"/>
        <end position="141"/>
    </location>
</feature>
<dbReference type="SMART" id="SM00112">
    <property type="entry name" value="CA"/>
    <property type="match status" value="4"/>
</dbReference>
<dbReference type="FunFam" id="2.60.40.60:FF:000068">
    <property type="entry name" value="Desmoglein 1"/>
    <property type="match status" value="1"/>
</dbReference>
<evidence type="ECO:0000256" key="13">
    <source>
        <dbReference type="RuleBase" id="RU003318"/>
    </source>
</evidence>
<evidence type="ECO:0000313" key="20">
    <source>
        <dbReference type="Proteomes" id="UP000593565"/>
    </source>
</evidence>
<feature type="region of interest" description="Disordered" evidence="15">
    <location>
        <begin position="1042"/>
        <end position="1070"/>
    </location>
</feature>
<dbReference type="PRINTS" id="PR00205">
    <property type="entry name" value="CADHERIN"/>
</dbReference>
<dbReference type="AlphaFoldDB" id="A0A7J6B194"/>
<evidence type="ECO:0000313" key="19">
    <source>
        <dbReference type="EMBL" id="KAF4088863.1"/>
    </source>
</evidence>
<keyword evidence="9 16" id="KW-1133">Transmembrane helix</keyword>
<evidence type="ECO:0000256" key="10">
    <source>
        <dbReference type="ARBA" id="ARBA00023136"/>
    </source>
</evidence>
<feature type="domain" description="Cadherin" evidence="18">
    <location>
        <begin position="148"/>
        <end position="257"/>
    </location>
</feature>
<dbReference type="FunFam" id="2.60.40.60:FF:000031">
    <property type="entry name" value="Cadherin 3"/>
    <property type="match status" value="1"/>
</dbReference>
<evidence type="ECO:0000256" key="12">
    <source>
        <dbReference type="PROSITE-ProRule" id="PRU00043"/>
    </source>
</evidence>
<evidence type="ECO:0000259" key="18">
    <source>
        <dbReference type="PROSITE" id="PS50268"/>
    </source>
</evidence>
<evidence type="ECO:0000256" key="14">
    <source>
        <dbReference type="RuleBase" id="RU004358"/>
    </source>
</evidence>
<dbReference type="CDD" id="cd11304">
    <property type="entry name" value="Cadherin_repeat"/>
    <property type="match status" value="4"/>
</dbReference>
<dbReference type="FunFam" id="2.60.40.60:FF:000011">
    <property type="entry name" value="Cadherin 1"/>
    <property type="match status" value="1"/>
</dbReference>
<organism evidence="19 20">
    <name type="scientific">Ameiurus melas</name>
    <name type="common">Black bullhead</name>
    <name type="synonym">Silurus melas</name>
    <dbReference type="NCBI Taxonomy" id="219545"/>
    <lineage>
        <taxon>Eukaryota</taxon>
        <taxon>Metazoa</taxon>
        <taxon>Chordata</taxon>
        <taxon>Craniata</taxon>
        <taxon>Vertebrata</taxon>
        <taxon>Euteleostomi</taxon>
        <taxon>Actinopterygii</taxon>
        <taxon>Neopterygii</taxon>
        <taxon>Teleostei</taxon>
        <taxon>Ostariophysi</taxon>
        <taxon>Siluriformes</taxon>
        <taxon>Ictaluridae</taxon>
        <taxon>Ameiurus</taxon>
    </lineage>
</organism>
<keyword evidence="4" id="KW-0479">Metal-binding</keyword>
<dbReference type="InterPro" id="IPR027397">
    <property type="entry name" value="Catenin-bd_sf"/>
</dbReference>
<keyword evidence="8" id="KW-0965">Cell junction</keyword>
<dbReference type="GO" id="GO:0045216">
    <property type="term" value="P:cell-cell junction organization"/>
    <property type="evidence" value="ECO:0007669"/>
    <property type="project" value="UniProtKB-ARBA"/>
</dbReference>
<evidence type="ECO:0000256" key="3">
    <source>
        <dbReference type="ARBA" id="ARBA00022692"/>
    </source>
</evidence>
<dbReference type="InterPro" id="IPR000233">
    <property type="entry name" value="Cadherin_Y-type_LIR"/>
</dbReference>
<evidence type="ECO:0000256" key="9">
    <source>
        <dbReference type="ARBA" id="ARBA00022989"/>
    </source>
</evidence>
<dbReference type="GO" id="GO:0007156">
    <property type="term" value="P:homophilic cell adhesion via plasma membrane adhesion molecules"/>
    <property type="evidence" value="ECO:0007669"/>
    <property type="project" value="InterPro"/>
</dbReference>